<dbReference type="Proteomes" id="UP000559256">
    <property type="component" value="Unassembled WGS sequence"/>
</dbReference>
<reference evidence="2 3" key="1">
    <citation type="journal article" date="2020" name="ISME J.">
        <title>Uncovering the hidden diversity of litter-decomposition mechanisms in mushroom-forming fungi.</title>
        <authorList>
            <person name="Floudas D."/>
            <person name="Bentzer J."/>
            <person name="Ahren D."/>
            <person name="Johansson T."/>
            <person name="Persson P."/>
            <person name="Tunlid A."/>
        </authorList>
    </citation>
    <scope>NUCLEOTIDE SEQUENCE [LARGE SCALE GENOMIC DNA]</scope>
    <source>
        <strain evidence="2 3">CBS 291.85</strain>
    </source>
</reference>
<gene>
    <name evidence="2" type="ORF">D9758_001419</name>
</gene>
<evidence type="ECO:0000313" key="2">
    <source>
        <dbReference type="EMBL" id="KAF5369952.1"/>
    </source>
</evidence>
<feature type="signal peptide" evidence="1">
    <location>
        <begin position="1"/>
        <end position="22"/>
    </location>
</feature>
<sequence>MGGQLVCMVLTELPAVFLCVQAAYEFENISGAEERAILKTSSSTHTHCLLSVSDKSFMCTSFGAVEFFFKVKDSTEAAWFVQAHYRLQTTESHGMQIRLLGSNEFPNQMYTDDDNNWWSTDGPPVILVFIYSPHTPPALRNVHFIHNQCQLSPKRHPSGIDLLALPHAPTKNPLGVAGRLRKSWLIFLVHSLSEIPVSVHLDPGRLVG</sequence>
<organism evidence="2 3">
    <name type="scientific">Tetrapyrgos nigripes</name>
    <dbReference type="NCBI Taxonomy" id="182062"/>
    <lineage>
        <taxon>Eukaryota</taxon>
        <taxon>Fungi</taxon>
        <taxon>Dikarya</taxon>
        <taxon>Basidiomycota</taxon>
        <taxon>Agaricomycotina</taxon>
        <taxon>Agaricomycetes</taxon>
        <taxon>Agaricomycetidae</taxon>
        <taxon>Agaricales</taxon>
        <taxon>Marasmiineae</taxon>
        <taxon>Marasmiaceae</taxon>
        <taxon>Tetrapyrgos</taxon>
    </lineage>
</organism>
<protein>
    <recommendedName>
        <fullName evidence="4">MAM domain-containing protein</fullName>
    </recommendedName>
</protein>
<name>A0A8H5LUF0_9AGAR</name>
<evidence type="ECO:0008006" key="4">
    <source>
        <dbReference type="Google" id="ProtNLM"/>
    </source>
</evidence>
<feature type="chain" id="PRO_5034318555" description="MAM domain-containing protein" evidence="1">
    <location>
        <begin position="23"/>
        <end position="208"/>
    </location>
</feature>
<dbReference type="EMBL" id="JAACJM010000012">
    <property type="protein sequence ID" value="KAF5369952.1"/>
    <property type="molecule type" value="Genomic_DNA"/>
</dbReference>
<evidence type="ECO:0000313" key="3">
    <source>
        <dbReference type="Proteomes" id="UP000559256"/>
    </source>
</evidence>
<dbReference type="AlphaFoldDB" id="A0A8H5LUF0"/>
<accession>A0A8H5LUF0</accession>
<keyword evidence="3" id="KW-1185">Reference proteome</keyword>
<keyword evidence="1" id="KW-0732">Signal</keyword>
<proteinExistence type="predicted"/>
<evidence type="ECO:0000256" key="1">
    <source>
        <dbReference type="SAM" id="SignalP"/>
    </source>
</evidence>
<comment type="caution">
    <text evidence="2">The sequence shown here is derived from an EMBL/GenBank/DDBJ whole genome shotgun (WGS) entry which is preliminary data.</text>
</comment>